<evidence type="ECO:0000313" key="1">
    <source>
        <dbReference type="EMBL" id="EDL86373.1"/>
    </source>
</evidence>
<accession>A6KL47</accession>
<gene>
    <name evidence="1" type="ORF">rCG_38933</name>
</gene>
<dbReference type="EMBL" id="CH474063">
    <property type="protein sequence ID" value="EDL86373.1"/>
    <property type="molecule type" value="Genomic_DNA"/>
</dbReference>
<proteinExistence type="predicted"/>
<sequence>MKMVPWMMVNTTSQMIGLPELPSLNM</sequence>
<organism evidence="1 2">
    <name type="scientific">Rattus norvegicus</name>
    <name type="common">Rat</name>
    <dbReference type="NCBI Taxonomy" id="10116"/>
    <lineage>
        <taxon>Eukaryota</taxon>
        <taxon>Metazoa</taxon>
        <taxon>Chordata</taxon>
        <taxon>Craniata</taxon>
        <taxon>Vertebrata</taxon>
        <taxon>Euteleostomi</taxon>
        <taxon>Mammalia</taxon>
        <taxon>Eutheria</taxon>
        <taxon>Euarchontoglires</taxon>
        <taxon>Glires</taxon>
        <taxon>Rodentia</taxon>
        <taxon>Myomorpha</taxon>
        <taxon>Muroidea</taxon>
        <taxon>Muridae</taxon>
        <taxon>Murinae</taxon>
        <taxon>Rattus</taxon>
    </lineage>
</organism>
<dbReference type="AlphaFoldDB" id="A6KL47"/>
<protein>
    <submittedName>
        <fullName evidence="1">RCG38933</fullName>
    </submittedName>
</protein>
<name>A6KL47_RAT</name>
<evidence type="ECO:0000313" key="2">
    <source>
        <dbReference type="Proteomes" id="UP000234681"/>
    </source>
</evidence>
<reference evidence="1 2" key="1">
    <citation type="submission" date="2005-09" db="EMBL/GenBank/DDBJ databases">
        <authorList>
            <person name="Mural R.J."/>
            <person name="Li P.W."/>
            <person name="Adams M.D."/>
            <person name="Amanatides P.G."/>
            <person name="Baden-Tillson H."/>
            <person name="Barnstead M."/>
            <person name="Chin S.H."/>
            <person name="Dew I."/>
            <person name="Evans C.A."/>
            <person name="Ferriera S."/>
            <person name="Flanigan M."/>
            <person name="Fosler C."/>
            <person name="Glodek A."/>
            <person name="Gu Z."/>
            <person name="Holt R.A."/>
            <person name="Jennings D."/>
            <person name="Kraft C.L."/>
            <person name="Lu F."/>
            <person name="Nguyen T."/>
            <person name="Nusskern D.R."/>
            <person name="Pfannkoch C.M."/>
            <person name="Sitter C."/>
            <person name="Sutton G.G."/>
            <person name="Venter J.C."/>
            <person name="Wang Z."/>
            <person name="Woodage T."/>
            <person name="Zheng X.H."/>
            <person name="Zhong F."/>
        </authorList>
    </citation>
    <scope>NUCLEOTIDE SEQUENCE [LARGE SCALE GENOMIC DNA]</scope>
    <source>
        <strain>BN</strain>
        <strain evidence="2">Sprague-Dawley</strain>
    </source>
</reference>
<dbReference type="Proteomes" id="UP000234681">
    <property type="component" value="Chromosome X"/>
</dbReference>